<dbReference type="Proteomes" id="UP000076722">
    <property type="component" value="Unassembled WGS sequence"/>
</dbReference>
<evidence type="ECO:0000313" key="3">
    <source>
        <dbReference type="Proteomes" id="UP000076722"/>
    </source>
</evidence>
<evidence type="ECO:0000256" key="1">
    <source>
        <dbReference type="SAM" id="MobiDB-lite"/>
    </source>
</evidence>
<evidence type="ECO:0000313" key="2">
    <source>
        <dbReference type="EMBL" id="KZS92808.1"/>
    </source>
</evidence>
<feature type="compositionally biased region" description="Low complexity" evidence="1">
    <location>
        <begin position="19"/>
        <end position="33"/>
    </location>
</feature>
<dbReference type="EMBL" id="KV419409">
    <property type="protein sequence ID" value="KZS92808.1"/>
    <property type="molecule type" value="Genomic_DNA"/>
</dbReference>
<proteinExistence type="predicted"/>
<protein>
    <submittedName>
        <fullName evidence="2">Uncharacterized protein</fullName>
    </submittedName>
</protein>
<feature type="region of interest" description="Disordered" evidence="1">
    <location>
        <begin position="19"/>
        <end position="100"/>
    </location>
</feature>
<dbReference type="AlphaFoldDB" id="A0A164U0J1"/>
<organism evidence="2 3">
    <name type="scientific">Sistotremastrum niveocremeum HHB9708</name>
    <dbReference type="NCBI Taxonomy" id="1314777"/>
    <lineage>
        <taxon>Eukaryota</taxon>
        <taxon>Fungi</taxon>
        <taxon>Dikarya</taxon>
        <taxon>Basidiomycota</taxon>
        <taxon>Agaricomycotina</taxon>
        <taxon>Agaricomycetes</taxon>
        <taxon>Sistotremastrales</taxon>
        <taxon>Sistotremastraceae</taxon>
        <taxon>Sertulicium</taxon>
        <taxon>Sertulicium niveocremeum</taxon>
    </lineage>
</organism>
<gene>
    <name evidence="2" type="ORF">SISNIDRAFT_109373</name>
</gene>
<accession>A0A164U0J1</accession>
<feature type="compositionally biased region" description="Basic and acidic residues" evidence="1">
    <location>
        <begin position="37"/>
        <end position="50"/>
    </location>
</feature>
<reference evidence="2 3" key="1">
    <citation type="journal article" date="2016" name="Mol. Biol. Evol.">
        <title>Comparative Genomics of Early-Diverging Mushroom-Forming Fungi Provides Insights into the Origins of Lignocellulose Decay Capabilities.</title>
        <authorList>
            <person name="Nagy L.G."/>
            <person name="Riley R."/>
            <person name="Tritt A."/>
            <person name="Adam C."/>
            <person name="Daum C."/>
            <person name="Floudas D."/>
            <person name="Sun H."/>
            <person name="Yadav J.S."/>
            <person name="Pangilinan J."/>
            <person name="Larsson K.H."/>
            <person name="Matsuura K."/>
            <person name="Barry K."/>
            <person name="Labutti K."/>
            <person name="Kuo R."/>
            <person name="Ohm R.A."/>
            <person name="Bhattacharya S.S."/>
            <person name="Shirouzu T."/>
            <person name="Yoshinaga Y."/>
            <person name="Martin F.M."/>
            <person name="Grigoriev I.V."/>
            <person name="Hibbett D.S."/>
        </authorList>
    </citation>
    <scope>NUCLEOTIDE SEQUENCE [LARGE SCALE GENOMIC DNA]</scope>
    <source>
        <strain evidence="2 3">HHB9708</strain>
    </source>
</reference>
<feature type="compositionally biased region" description="Basic and acidic residues" evidence="1">
    <location>
        <begin position="64"/>
        <end position="73"/>
    </location>
</feature>
<name>A0A164U0J1_9AGAM</name>
<feature type="compositionally biased region" description="Basic and acidic residues" evidence="1">
    <location>
        <begin position="91"/>
        <end position="100"/>
    </location>
</feature>
<sequence>MRKKMIEFSFVEHDATNSCKNSAIRSSNSSSASGVQDQRRRSPRAIEDSKRKKPKPLAYTKGPPNKDQRRDQRSTISTPQQVKDPVPYPKARADPSQERA</sequence>
<keyword evidence="3" id="KW-1185">Reference proteome</keyword>